<proteinExistence type="predicted"/>
<accession>A0ABU2Z921</accession>
<evidence type="ECO:0008006" key="5">
    <source>
        <dbReference type="Google" id="ProtNLM"/>
    </source>
</evidence>
<dbReference type="InterPro" id="IPR029061">
    <property type="entry name" value="THDP-binding"/>
</dbReference>
<keyword evidence="2" id="KW-0456">Lyase</keyword>
<gene>
    <name evidence="3" type="ORF">RM704_34995</name>
</gene>
<dbReference type="PANTHER" id="PTHR42818">
    <property type="entry name" value="SULFOPYRUVATE DECARBOXYLASE SUBUNIT ALPHA"/>
    <property type="match status" value="1"/>
</dbReference>
<evidence type="ECO:0000313" key="3">
    <source>
        <dbReference type="EMBL" id="MDT0572613.1"/>
    </source>
</evidence>
<dbReference type="PANTHER" id="PTHR42818:SF1">
    <property type="entry name" value="SULFOPYRUVATE DECARBOXYLASE"/>
    <property type="match status" value="1"/>
</dbReference>
<comment type="caution">
    <text evidence="3">The sequence shown here is derived from an EMBL/GenBank/DDBJ whole genome shotgun (WGS) entry which is preliminary data.</text>
</comment>
<dbReference type="EMBL" id="JAVRFJ010000040">
    <property type="protein sequence ID" value="MDT0572613.1"/>
    <property type="molecule type" value="Genomic_DNA"/>
</dbReference>
<evidence type="ECO:0000256" key="2">
    <source>
        <dbReference type="ARBA" id="ARBA00023239"/>
    </source>
</evidence>
<sequence length="184" mass="19576">MTVNTSTPLEPDRLNSPGRRVADLASVLTTWCPDLCAATPCGVLAPLLGRLEEHHPQFRYVHREDNAVALAVGTALAGGRGAVLMQNSGFGQSVNVMASLVEPFDVPLGLVVSMRGTGVDGTRENRGMGEVTVPVLDRLGVPWRMLGTDGDRDAVAWFETMLADRTGPVALLVPPESFGWSAAR</sequence>
<dbReference type="SUPFAM" id="SSF52518">
    <property type="entry name" value="Thiamin diphosphate-binding fold (THDP-binding)"/>
    <property type="match status" value="1"/>
</dbReference>
<organism evidence="3 4">
    <name type="scientific">Streptomyces gottesmaniae</name>
    <dbReference type="NCBI Taxonomy" id="3075518"/>
    <lineage>
        <taxon>Bacteria</taxon>
        <taxon>Bacillati</taxon>
        <taxon>Actinomycetota</taxon>
        <taxon>Actinomycetes</taxon>
        <taxon>Kitasatosporales</taxon>
        <taxon>Streptomycetaceae</taxon>
        <taxon>Streptomyces</taxon>
    </lineage>
</organism>
<name>A0ABU2Z921_9ACTN</name>
<dbReference type="RefSeq" id="WP_052146086.1">
    <property type="nucleotide sequence ID" value="NZ_JAVRFJ010000040.1"/>
</dbReference>
<dbReference type="Proteomes" id="UP001180737">
    <property type="component" value="Unassembled WGS sequence"/>
</dbReference>
<evidence type="ECO:0000313" key="4">
    <source>
        <dbReference type="Proteomes" id="UP001180737"/>
    </source>
</evidence>
<dbReference type="Gene3D" id="3.40.50.970">
    <property type="match status" value="1"/>
</dbReference>
<keyword evidence="4" id="KW-1185">Reference proteome</keyword>
<keyword evidence="1" id="KW-0210">Decarboxylase</keyword>
<protein>
    <recommendedName>
        <fullName evidence="5">Thiamine pyrophosphate enzyme N-terminal TPP-binding domain-containing protein</fullName>
    </recommendedName>
</protein>
<evidence type="ECO:0000256" key="1">
    <source>
        <dbReference type="ARBA" id="ARBA00022793"/>
    </source>
</evidence>
<dbReference type="InterPro" id="IPR051818">
    <property type="entry name" value="TPP_dependent_decarboxylase"/>
</dbReference>
<reference evidence="3" key="1">
    <citation type="submission" date="2024-05" db="EMBL/GenBank/DDBJ databases">
        <title>30 novel species of actinomycetes from the DSMZ collection.</title>
        <authorList>
            <person name="Nouioui I."/>
        </authorList>
    </citation>
    <scope>NUCLEOTIDE SEQUENCE</scope>
    <source>
        <strain evidence="3">DSM 3412</strain>
    </source>
</reference>